<sequence length="75" mass="8306">MSWIKVRLGAGTLRIKPRSQMRSFETEGVVPKLDLGLFVISWWSDAAQKRYAGTHKWTYKIPGGSGSNEPGSPAN</sequence>
<name>A0A0F5L6A6_9HYPH</name>
<dbReference type="STRING" id="361041.VW35_14005"/>
<accession>A0A0F5L6A6</accession>
<protein>
    <submittedName>
        <fullName evidence="1">Uncharacterized protein</fullName>
    </submittedName>
</protein>
<dbReference type="Proteomes" id="UP000033514">
    <property type="component" value="Unassembled WGS sequence"/>
</dbReference>
<comment type="caution">
    <text evidence="1">The sequence shown here is derived from an EMBL/GenBank/DDBJ whole genome shotgun (WGS) entry which is preliminary data.</text>
</comment>
<organism evidence="1 2">
    <name type="scientific">Devosia soli</name>
    <dbReference type="NCBI Taxonomy" id="361041"/>
    <lineage>
        <taxon>Bacteria</taxon>
        <taxon>Pseudomonadati</taxon>
        <taxon>Pseudomonadota</taxon>
        <taxon>Alphaproteobacteria</taxon>
        <taxon>Hyphomicrobiales</taxon>
        <taxon>Devosiaceae</taxon>
        <taxon>Devosia</taxon>
    </lineage>
</organism>
<evidence type="ECO:0000313" key="1">
    <source>
        <dbReference type="EMBL" id="KKB77770.1"/>
    </source>
</evidence>
<dbReference type="EMBL" id="LAJG01000024">
    <property type="protein sequence ID" value="KKB77770.1"/>
    <property type="molecule type" value="Genomic_DNA"/>
</dbReference>
<dbReference type="PATRIC" id="fig|361041.3.peg.2187"/>
<evidence type="ECO:0000313" key="2">
    <source>
        <dbReference type="Proteomes" id="UP000033514"/>
    </source>
</evidence>
<dbReference type="AlphaFoldDB" id="A0A0F5L6A6"/>
<gene>
    <name evidence="1" type="ORF">VW35_14005</name>
</gene>
<reference evidence="1 2" key="1">
    <citation type="submission" date="2015-03" db="EMBL/GenBank/DDBJ databases">
        <authorList>
            <person name="Hassan Y.I."/>
            <person name="Lepp D."/>
            <person name="Zhou T."/>
        </authorList>
    </citation>
    <scope>NUCLEOTIDE SEQUENCE [LARGE SCALE GENOMIC DNA]</scope>
    <source>
        <strain evidence="1 2">GH2-10</strain>
    </source>
</reference>
<dbReference type="RefSeq" id="WP_046143693.1">
    <property type="nucleotide sequence ID" value="NZ_LAJG01000024.1"/>
</dbReference>
<dbReference type="OrthoDB" id="7951386at2"/>
<keyword evidence="2" id="KW-1185">Reference proteome</keyword>
<proteinExistence type="predicted"/>